<protein>
    <recommendedName>
        <fullName evidence="4">Integrase catalytic domain-containing protein</fullName>
    </recommendedName>
</protein>
<reference evidence="2" key="1">
    <citation type="submission" date="2018-05" db="EMBL/GenBank/DDBJ databases">
        <title>Draft genome of Mucuna pruriens seed.</title>
        <authorList>
            <person name="Nnadi N.E."/>
            <person name="Vos R."/>
            <person name="Hasami M.H."/>
            <person name="Devisetty U.K."/>
            <person name="Aguiy J.C."/>
        </authorList>
    </citation>
    <scope>NUCLEOTIDE SEQUENCE [LARGE SCALE GENOMIC DNA]</scope>
    <source>
        <strain evidence="2">JCA_2017</strain>
    </source>
</reference>
<dbReference type="InterPro" id="IPR036397">
    <property type="entry name" value="RNaseH_sf"/>
</dbReference>
<feature type="compositionally biased region" description="Low complexity" evidence="1">
    <location>
        <begin position="88"/>
        <end position="101"/>
    </location>
</feature>
<name>A0A371HQI9_MUCPR</name>
<comment type="caution">
    <text evidence="2">The sequence shown here is derived from an EMBL/GenBank/DDBJ whole genome shotgun (WGS) entry which is preliminary data.</text>
</comment>
<dbReference type="AlphaFoldDB" id="A0A371HQI9"/>
<dbReference type="InterPro" id="IPR052160">
    <property type="entry name" value="Gypsy_RT_Integrase-like"/>
</dbReference>
<evidence type="ECO:0000256" key="1">
    <source>
        <dbReference type="SAM" id="MobiDB-lite"/>
    </source>
</evidence>
<dbReference type="OrthoDB" id="1903608at2759"/>
<dbReference type="SUPFAM" id="SSF53098">
    <property type="entry name" value="Ribonuclease H-like"/>
    <property type="match status" value="1"/>
</dbReference>
<feature type="non-terminal residue" evidence="2">
    <location>
        <position position="1"/>
    </location>
</feature>
<organism evidence="2 3">
    <name type="scientific">Mucuna pruriens</name>
    <name type="common">Velvet bean</name>
    <name type="synonym">Dolichos pruriens</name>
    <dbReference type="NCBI Taxonomy" id="157652"/>
    <lineage>
        <taxon>Eukaryota</taxon>
        <taxon>Viridiplantae</taxon>
        <taxon>Streptophyta</taxon>
        <taxon>Embryophyta</taxon>
        <taxon>Tracheophyta</taxon>
        <taxon>Spermatophyta</taxon>
        <taxon>Magnoliopsida</taxon>
        <taxon>eudicotyledons</taxon>
        <taxon>Gunneridae</taxon>
        <taxon>Pentapetalae</taxon>
        <taxon>rosids</taxon>
        <taxon>fabids</taxon>
        <taxon>Fabales</taxon>
        <taxon>Fabaceae</taxon>
        <taxon>Papilionoideae</taxon>
        <taxon>50 kb inversion clade</taxon>
        <taxon>NPAAA clade</taxon>
        <taxon>indigoferoid/millettioid clade</taxon>
        <taxon>Phaseoleae</taxon>
        <taxon>Mucuna</taxon>
    </lineage>
</organism>
<evidence type="ECO:0008006" key="4">
    <source>
        <dbReference type="Google" id="ProtNLM"/>
    </source>
</evidence>
<evidence type="ECO:0000313" key="2">
    <source>
        <dbReference type="EMBL" id="RDY04944.1"/>
    </source>
</evidence>
<dbReference type="EMBL" id="QJKJ01001975">
    <property type="protein sequence ID" value="RDY04944.1"/>
    <property type="molecule type" value="Genomic_DNA"/>
</dbReference>
<dbReference type="InterPro" id="IPR012337">
    <property type="entry name" value="RNaseH-like_sf"/>
</dbReference>
<feature type="region of interest" description="Disordered" evidence="1">
    <location>
        <begin position="75"/>
        <end position="101"/>
    </location>
</feature>
<keyword evidence="3" id="KW-1185">Reference proteome</keyword>
<sequence length="231" mass="26507">MVIGVGVEGPFVYLLHNSLGFLLINETKQHSVYAPFVENHSAQEEADYEPSYMDDRVAKASAIWFSSRRTRLDQDRLHLGQTRSGQASRPSSPSRSSPIRSSLEMLPTSAPAQLPRHFWSSSQRKLRKGRIVVYGVVMVFLSIEEMQEAEVCQRRLIGIPNTLWQAEVFNREIKHTLQKMTNPSRKDWSRLLEDALWAHRTAYRTPLGMSPYRVVFGKACHLPVELEHKAY</sequence>
<dbReference type="Proteomes" id="UP000257109">
    <property type="component" value="Unassembled WGS sequence"/>
</dbReference>
<dbReference type="Gene3D" id="3.30.420.10">
    <property type="entry name" value="Ribonuclease H-like superfamily/Ribonuclease H"/>
    <property type="match status" value="1"/>
</dbReference>
<dbReference type="GO" id="GO:0003676">
    <property type="term" value="F:nucleic acid binding"/>
    <property type="evidence" value="ECO:0007669"/>
    <property type="project" value="InterPro"/>
</dbReference>
<dbReference type="PANTHER" id="PTHR47266">
    <property type="entry name" value="ENDONUCLEASE-RELATED"/>
    <property type="match status" value="1"/>
</dbReference>
<gene>
    <name evidence="2" type="ORF">CR513_11259</name>
</gene>
<proteinExistence type="predicted"/>
<evidence type="ECO:0000313" key="3">
    <source>
        <dbReference type="Proteomes" id="UP000257109"/>
    </source>
</evidence>
<accession>A0A371HQI9</accession>